<dbReference type="AlphaFoldDB" id="A0A1D1W2P9"/>
<comment type="caution">
    <text evidence="2">The sequence shown here is derived from an EMBL/GenBank/DDBJ whole genome shotgun (WGS) entry which is preliminary data.</text>
</comment>
<keyword evidence="1" id="KW-0472">Membrane</keyword>
<dbReference type="Proteomes" id="UP000186922">
    <property type="component" value="Unassembled WGS sequence"/>
</dbReference>
<feature type="transmembrane region" description="Helical" evidence="1">
    <location>
        <begin position="125"/>
        <end position="145"/>
    </location>
</feature>
<keyword evidence="3" id="KW-1185">Reference proteome</keyword>
<organism evidence="2 3">
    <name type="scientific">Ramazzottius varieornatus</name>
    <name type="common">Water bear</name>
    <name type="synonym">Tardigrade</name>
    <dbReference type="NCBI Taxonomy" id="947166"/>
    <lineage>
        <taxon>Eukaryota</taxon>
        <taxon>Metazoa</taxon>
        <taxon>Ecdysozoa</taxon>
        <taxon>Tardigrada</taxon>
        <taxon>Eutardigrada</taxon>
        <taxon>Parachela</taxon>
        <taxon>Hypsibioidea</taxon>
        <taxon>Ramazzottiidae</taxon>
        <taxon>Ramazzottius</taxon>
    </lineage>
</organism>
<evidence type="ECO:0000256" key="1">
    <source>
        <dbReference type="SAM" id="Phobius"/>
    </source>
</evidence>
<evidence type="ECO:0000313" key="3">
    <source>
        <dbReference type="Proteomes" id="UP000186922"/>
    </source>
</evidence>
<sequence>MELPGWSSNCQLFHVNNGRLNIGAVLLSVVSRALAIDQFAEIALRSLTVENSGPLHNTSTTNASSSPVILPVSTTAEQNVSENLLNFAPVFTNHLSRSHLLESQDFSYSKSSSTLANHQDGLSHLFTPLICAAVSLLIFGIILFVKKVALSETTQPFSFDVCDDENVVLNGDDVMYSVEYLDELEVENEACQCVTITETLEFGKPNACSSDSGTNRYI</sequence>
<protein>
    <submittedName>
        <fullName evidence="2">Uncharacterized protein</fullName>
    </submittedName>
</protein>
<keyword evidence="1" id="KW-0812">Transmembrane</keyword>
<name>A0A1D1W2P9_RAMVA</name>
<reference evidence="2 3" key="1">
    <citation type="journal article" date="2016" name="Nat. Commun.">
        <title>Extremotolerant tardigrade genome and improved radiotolerance of human cultured cells by tardigrade-unique protein.</title>
        <authorList>
            <person name="Hashimoto T."/>
            <person name="Horikawa D.D."/>
            <person name="Saito Y."/>
            <person name="Kuwahara H."/>
            <person name="Kozuka-Hata H."/>
            <person name="Shin-I T."/>
            <person name="Minakuchi Y."/>
            <person name="Ohishi K."/>
            <person name="Motoyama A."/>
            <person name="Aizu T."/>
            <person name="Enomoto A."/>
            <person name="Kondo K."/>
            <person name="Tanaka S."/>
            <person name="Hara Y."/>
            <person name="Koshikawa S."/>
            <person name="Sagara H."/>
            <person name="Miura T."/>
            <person name="Yokobori S."/>
            <person name="Miyagawa K."/>
            <person name="Suzuki Y."/>
            <person name="Kubo T."/>
            <person name="Oyama M."/>
            <person name="Kohara Y."/>
            <person name="Fujiyama A."/>
            <person name="Arakawa K."/>
            <person name="Katayama T."/>
            <person name="Toyoda A."/>
            <person name="Kunieda T."/>
        </authorList>
    </citation>
    <scope>NUCLEOTIDE SEQUENCE [LARGE SCALE GENOMIC DNA]</scope>
    <source>
        <strain evidence="2 3">YOKOZUNA-1</strain>
    </source>
</reference>
<dbReference type="EMBL" id="BDGG01000016">
    <property type="protein sequence ID" value="GAV07805.1"/>
    <property type="molecule type" value="Genomic_DNA"/>
</dbReference>
<gene>
    <name evidence="2" type="primary">RvY_17601</name>
    <name evidence="2" type="synonym">RvY_17601.2</name>
    <name evidence="2" type="ORF">RvY_17601-2</name>
</gene>
<accession>A0A1D1W2P9</accession>
<keyword evidence="1" id="KW-1133">Transmembrane helix</keyword>
<evidence type="ECO:0000313" key="2">
    <source>
        <dbReference type="EMBL" id="GAV07805.1"/>
    </source>
</evidence>
<proteinExistence type="predicted"/>